<accession>A0A0L0CPM5</accession>
<proteinExistence type="predicted"/>
<dbReference type="OrthoDB" id="7971458at2759"/>
<dbReference type="Proteomes" id="UP000037069">
    <property type="component" value="Unassembled WGS sequence"/>
</dbReference>
<reference evidence="2 3" key="1">
    <citation type="journal article" date="2015" name="Nat. Commun.">
        <title>Lucilia cuprina genome unlocks parasitic fly biology to underpin future interventions.</title>
        <authorList>
            <person name="Anstead C.A."/>
            <person name="Korhonen P.K."/>
            <person name="Young N.D."/>
            <person name="Hall R.S."/>
            <person name="Jex A.R."/>
            <person name="Murali S.C."/>
            <person name="Hughes D.S."/>
            <person name="Lee S.F."/>
            <person name="Perry T."/>
            <person name="Stroehlein A.J."/>
            <person name="Ansell B.R."/>
            <person name="Breugelmans B."/>
            <person name="Hofmann A."/>
            <person name="Qu J."/>
            <person name="Dugan S."/>
            <person name="Lee S.L."/>
            <person name="Chao H."/>
            <person name="Dinh H."/>
            <person name="Han Y."/>
            <person name="Doddapaneni H.V."/>
            <person name="Worley K.C."/>
            <person name="Muzny D.M."/>
            <person name="Ioannidis P."/>
            <person name="Waterhouse R.M."/>
            <person name="Zdobnov E.M."/>
            <person name="James P.J."/>
            <person name="Bagnall N.H."/>
            <person name="Kotze A.C."/>
            <person name="Gibbs R.A."/>
            <person name="Richards S."/>
            <person name="Batterham P."/>
            <person name="Gasser R.B."/>
        </authorList>
    </citation>
    <scope>NUCLEOTIDE SEQUENCE [LARGE SCALE GENOMIC DNA]</scope>
    <source>
        <strain evidence="2 3">LS</strain>
        <tissue evidence="2">Full body</tissue>
    </source>
</reference>
<name>A0A0L0CPM5_LUCCU</name>
<evidence type="ECO:0000313" key="3">
    <source>
        <dbReference type="Proteomes" id="UP000037069"/>
    </source>
</evidence>
<sequence>MFSLIPKNSWLKPKNNLLYKIPSRNIDPVCGPPRFPMSMGQKILIGGGSILLMMIIPIWGLLSVPSWSIKHQNLGKGRKEEELEGPPAE</sequence>
<dbReference type="AlphaFoldDB" id="A0A0L0CPM5"/>
<gene>
    <name evidence="2" type="ORF">FF38_02896</name>
</gene>
<dbReference type="EMBL" id="JRES01000098">
    <property type="protein sequence ID" value="KNC34127.1"/>
    <property type="molecule type" value="Genomic_DNA"/>
</dbReference>
<evidence type="ECO:0000256" key="1">
    <source>
        <dbReference type="SAM" id="Phobius"/>
    </source>
</evidence>
<keyword evidence="1" id="KW-1133">Transmembrane helix</keyword>
<keyword evidence="1" id="KW-0812">Transmembrane</keyword>
<organism evidence="2 3">
    <name type="scientific">Lucilia cuprina</name>
    <name type="common">Green bottle fly</name>
    <name type="synonym">Australian sheep blowfly</name>
    <dbReference type="NCBI Taxonomy" id="7375"/>
    <lineage>
        <taxon>Eukaryota</taxon>
        <taxon>Metazoa</taxon>
        <taxon>Ecdysozoa</taxon>
        <taxon>Arthropoda</taxon>
        <taxon>Hexapoda</taxon>
        <taxon>Insecta</taxon>
        <taxon>Pterygota</taxon>
        <taxon>Neoptera</taxon>
        <taxon>Endopterygota</taxon>
        <taxon>Diptera</taxon>
        <taxon>Brachycera</taxon>
        <taxon>Muscomorpha</taxon>
        <taxon>Oestroidea</taxon>
        <taxon>Calliphoridae</taxon>
        <taxon>Luciliinae</taxon>
        <taxon>Lucilia</taxon>
    </lineage>
</organism>
<keyword evidence="1" id="KW-0472">Membrane</keyword>
<keyword evidence="3" id="KW-1185">Reference proteome</keyword>
<feature type="transmembrane region" description="Helical" evidence="1">
    <location>
        <begin position="43"/>
        <end position="62"/>
    </location>
</feature>
<evidence type="ECO:0000313" key="2">
    <source>
        <dbReference type="EMBL" id="KNC34127.1"/>
    </source>
</evidence>
<protein>
    <submittedName>
        <fullName evidence="2">Uncharacterized protein</fullName>
    </submittedName>
</protein>
<comment type="caution">
    <text evidence="2">The sequence shown here is derived from an EMBL/GenBank/DDBJ whole genome shotgun (WGS) entry which is preliminary data.</text>
</comment>